<feature type="transmembrane region" description="Helical" evidence="3">
    <location>
        <begin position="2291"/>
        <end position="2309"/>
    </location>
</feature>
<keyword evidence="5" id="KW-1185">Reference proteome</keyword>
<evidence type="ECO:0000313" key="4">
    <source>
        <dbReference type="EMBL" id="GLY69062.1"/>
    </source>
</evidence>
<sequence>MAPDGLSAMGQIDFFERLVGNGRTLRALLESVGRSDLADTLPEQPEQVPDMFNPYFLEKMRANEKTGQIMLLHSDNGWAKVGLNGLFESVAPDERGLMPMMALLKHHPEFRNNRLVWAHLGVGNWTYLTVDHINRLDRMLDLFPGLRYDYSWTPLGQYLNDDPAVAERFIEFAVKHQDRLLYGSDGISMMPSAQMWRHFTELEPVFVTIVQRYPDGADIVRKITGGNYVRLMDDAERDTSQRFVDEYFSDYHDAWAEVISEFPESFQRAFHERAQRLRQSFEPDPTRALGPGVGPREWGGDWRRNPQIESAIKAYQIVYGGFTLAKAAKVKRSDSVRQRQEKAATGRRNRQERGGLRPVETAEELGMEKTVQALASAHYALKAAEGMTPEQRQELIERVLRDVENTERDRYESAAAMNRLHQLWRRRATMGWTAMASTAAAGVTAYTMGLTPALTAGAVTLANGIGFVVRSVLTNIKNAHTTDIRITTDALMERERIDFKAINRLAKMYIKLIVRDIKPGGKKFLSEYPGVVRHAAEVMEKIKERTRQFFIDYLATVHFRLPDGVTAKDRRVWATMLFSRWKDYLNRLTGGTVDSVNRLNPQSGTLGRAVNSIIAATWAAHFFGHLYQALTTHGLAQWVSAAYLPVDIAFAAATLPAIWSGYDKATSPGLRKLQNLAFTPLTLANAGLTAQFLFAGQWTQAVTAASLTAGTGVLAKMGIKIELKTGRDSAKKGPTATYVAMSAMQSLGMMMLDQSPAMMAAATALALSGPTTYLARGAWNRYRAIRPAPRHSFYEGQAPPRAQHLGPPTTPEAGPQPDRTEIAPPQTGNERGASNGSPAAVEGYELTGADKAEFEEFASAEAAGRPRLETVINGERGPPSVLVPRAAFGRTAAGRLLWEGVLAAGPRMLGRIGRLPATARATWSQLAPARRAVRGSAVRAVVGVMGRLVRPVLWKRLFVWPVGPAVVVGGELRAAQAALVEALDRYQAFVLYGTHYWVQQVRHERGLDEAGAVAVVARSMRLPEVWVATRGPFPSHLPISPPPELAMKLVGEDPETQVRMLQDRHHEILRALYHAAARKWKALGDWDDVVPVVDASIGRAGRNIVWTVPWLAPVVEKLSSAARASLLGLAQFPVREPTSTTAGETVRRPYWVVRWLAGQTRPIRGPPAKLAAKAQELAAARGRAREDEAYSVGRLAEAVAALDARPAWIRDVPAQVLTGELAGALGLPGQVVLAVQAADYLPATTPEALDEAQLLDEDGALDEVRRRMAALVSAAEQERHRLTYARARAQRENASYVEAITPHVVEAFKAGVSLERIVFLAGLTRLEVDEITRGYAPNPAYRTAFVDRVLLPVLRRVAIGVMAVTGRGDEFAELVRGLDLRAEFAALDPGRDDFPQQVNELLTVLGIDLPIDDIRSVGGARLSFERVWDVHFHLWGYDVKINDTVARLAKFLDALAASGHLGLIVVSPIPQRGVGSGPAGQAFYYLTNLVKLVTLFDYQTLRMNGTLTDILLANAIAQLPPHLRWRVIPGISGQRVDDAVGGHPDDAGFYVKLMRILNPIATFLAETTLMKEAVHISLGRQMSRIVTSEYKLWSRQLIAGANLVKQELATGSHRDQLRATLENNPLKALFSDEGGVSRYDVLQILKQDVAGLKTLLEVAGHHRQARVLRTSAPEMYNQRLVGLLKALARTGLVIVLHSDGGDAPMDADGVYTEGPVDDRFTMEFLALLASDPVFKQARIVWAHLGVGTFTELTLAHMDLLQFALDGFPNLHFDVSWNETIRHIKKNPALRERFLDFAVANRDRLLRGSDVVSPESLPHYLRHDHDIESLIRALLARPDGEEIVRLINYGNAARLRREAQKVSEQWVFDEIAWMLEAKAAMAAGEPGAAGKYAATWGPVLDQLPARYSRDVLARHTDLHNAGMRATVDGPSPLLGPGANWRDNRQLTQAIRFLKAMDVATTRGERPAARLRVRALVTALQNMWVDAGAFVRDVWRYRPTQRALPPATDADALGHGQVTTATLIADEQTRLLHDGLIIDDELTHSLHDGFGIDAEAERAGRLGTIRAAVENNERTQLAARAGIKNLVTLLKTRNLIGYGIFFVVQGIAIGLGTVAGLRVGGYELAIAGMAAYIVRTGISTFRHLVSQYLRSQQDAIIERAQLADTDDVKILAWAAHRYARKEVRSPGKRAEADSLLLQLVALMQLVVHVPLGTAADPVQGRTENHTDRDRTLTALYSLGWDRIKAVTGMVIAGALRTSRVGDLLLPLTWQANGLYHLYGLLTAQDPITLGINTLYLVADIVFFAVTLPVAINGISGYDSSSRPLYRRLQHLAGFPALVIANFLLLANQAISPTHSLLLTIAAYGLATSSYNITKLGFDAEIFLGRQPAKKGANAAFIMYTSLMGYALAVLGQLLGGTLWALVPGAITAVAGFAYPLAEQTWERMKSPTRNQSKQRWLNRLLSSAVIGGLAAVATGHPVGLAIMATVGTLRAVLTTLRAHHQRTAQRADRNVARPWRDPPGNGSLAAVEGYELRGPDKAQFEELVAPRIEGAPRLETIINGERGPPLVLVGQASFGRFGDLVVAYTFNGEVVMSVENYTRFDEDFLGRVLEFEQEFRIRGHSSRDRVAEAKVLIDELNAARAHRLANQKLVDDGGLNDDEKATLDRLRKIFPDSGLRGVNKPEGDFEDRNGTLFDAMGSPKAAQYWSAQRQNFLDQIPRHAQKSDFAVVDLTGFDPAQTQEVLDYEAALSQGLRINIIIIQDTNILN</sequence>
<comment type="caution">
    <text evidence="4">The sequence shown here is derived from an EMBL/GenBank/DDBJ whole genome shotgun (WGS) entry which is preliminary data.</text>
</comment>
<protein>
    <recommendedName>
        <fullName evidence="6">Amidohydrolase-related domain-containing protein</fullName>
    </recommendedName>
</protein>
<evidence type="ECO:0000256" key="1">
    <source>
        <dbReference type="SAM" id="Coils"/>
    </source>
</evidence>
<feature type="region of interest" description="Disordered" evidence="2">
    <location>
        <begin position="331"/>
        <end position="357"/>
    </location>
</feature>
<feature type="transmembrane region" description="Helical" evidence="3">
    <location>
        <begin position="2454"/>
        <end position="2471"/>
    </location>
</feature>
<feature type="transmembrane region" description="Helical" evidence="3">
    <location>
        <begin position="2415"/>
        <end position="2434"/>
    </location>
</feature>
<keyword evidence="3" id="KW-0472">Membrane</keyword>
<evidence type="ECO:0000313" key="5">
    <source>
        <dbReference type="Proteomes" id="UP001165136"/>
    </source>
</evidence>
<accession>A0A9W6R7K2</accession>
<dbReference type="SUPFAM" id="SSF51556">
    <property type="entry name" value="Metallo-dependent hydrolases"/>
    <property type="match status" value="2"/>
</dbReference>
<evidence type="ECO:0008006" key="6">
    <source>
        <dbReference type="Google" id="ProtNLM"/>
    </source>
</evidence>
<dbReference type="Gene3D" id="3.20.20.140">
    <property type="entry name" value="Metal-dependent hydrolases"/>
    <property type="match status" value="2"/>
</dbReference>
<evidence type="ECO:0000256" key="3">
    <source>
        <dbReference type="SAM" id="Phobius"/>
    </source>
</evidence>
<gene>
    <name evidence="4" type="ORF">Atai01_56810</name>
</gene>
<feature type="compositionally biased region" description="Polar residues" evidence="2">
    <location>
        <begin position="826"/>
        <end position="837"/>
    </location>
</feature>
<keyword evidence="1" id="KW-0175">Coiled coil</keyword>
<organism evidence="4 5">
    <name type="scientific">Amycolatopsis taiwanensis</name>
    <dbReference type="NCBI Taxonomy" id="342230"/>
    <lineage>
        <taxon>Bacteria</taxon>
        <taxon>Bacillati</taxon>
        <taxon>Actinomycetota</taxon>
        <taxon>Actinomycetes</taxon>
        <taxon>Pseudonocardiales</taxon>
        <taxon>Pseudonocardiaceae</taxon>
        <taxon>Amycolatopsis</taxon>
    </lineage>
</organism>
<keyword evidence="3" id="KW-1133">Transmembrane helix</keyword>
<dbReference type="EMBL" id="BSTI01000014">
    <property type="protein sequence ID" value="GLY69062.1"/>
    <property type="molecule type" value="Genomic_DNA"/>
</dbReference>
<keyword evidence="3" id="KW-0812">Transmembrane</keyword>
<name>A0A9W6R7K2_9PSEU</name>
<feature type="region of interest" description="Disordered" evidence="2">
    <location>
        <begin position="282"/>
        <end position="302"/>
    </location>
</feature>
<feature type="region of interest" description="Disordered" evidence="2">
    <location>
        <begin position="792"/>
        <end position="841"/>
    </location>
</feature>
<feature type="transmembrane region" description="Helical" evidence="3">
    <location>
        <begin position="2392"/>
        <end position="2409"/>
    </location>
</feature>
<feature type="compositionally biased region" description="Basic and acidic residues" evidence="2">
    <location>
        <begin position="331"/>
        <end position="355"/>
    </location>
</feature>
<evidence type="ECO:0000256" key="2">
    <source>
        <dbReference type="SAM" id="MobiDB-lite"/>
    </source>
</evidence>
<proteinExistence type="predicted"/>
<dbReference type="Proteomes" id="UP001165136">
    <property type="component" value="Unassembled WGS sequence"/>
</dbReference>
<dbReference type="InterPro" id="IPR032466">
    <property type="entry name" value="Metal_Hydrolase"/>
</dbReference>
<reference evidence="4" key="1">
    <citation type="submission" date="2023-03" db="EMBL/GenBank/DDBJ databases">
        <title>Amycolatopsis taiwanensis NBRC 103393.</title>
        <authorList>
            <person name="Ichikawa N."/>
            <person name="Sato H."/>
            <person name="Tonouchi N."/>
        </authorList>
    </citation>
    <scope>NUCLEOTIDE SEQUENCE</scope>
    <source>
        <strain evidence="4">NBRC 103393</strain>
    </source>
</reference>
<dbReference type="CDD" id="cd20726">
    <property type="entry name" value="CDI_toxin_BpE479_tRNase-like"/>
    <property type="match status" value="1"/>
</dbReference>
<feature type="coiled-coil region" evidence="1">
    <location>
        <begin position="1261"/>
        <end position="1292"/>
    </location>
</feature>
<feature type="transmembrane region" description="Helical" evidence="3">
    <location>
        <begin position="2354"/>
        <end position="2371"/>
    </location>
</feature>
<feature type="transmembrane region" description="Helical" evidence="3">
    <location>
        <begin position="2093"/>
        <end position="2115"/>
    </location>
</feature>